<dbReference type="InterPro" id="IPR009057">
    <property type="entry name" value="Homeodomain-like_sf"/>
</dbReference>
<evidence type="ECO:0000259" key="5">
    <source>
        <dbReference type="PROSITE" id="PS50977"/>
    </source>
</evidence>
<comment type="caution">
    <text evidence="6">The sequence shown here is derived from an EMBL/GenBank/DDBJ whole genome shotgun (WGS) entry which is preliminary data.</text>
</comment>
<keyword evidence="1" id="KW-0805">Transcription regulation</keyword>
<evidence type="ECO:0000313" key="6">
    <source>
        <dbReference type="EMBL" id="TDQ05555.1"/>
    </source>
</evidence>
<gene>
    <name evidence="6" type="ORF">EV186_1011529</name>
</gene>
<keyword evidence="3" id="KW-0804">Transcription</keyword>
<dbReference type="Proteomes" id="UP000295444">
    <property type="component" value="Unassembled WGS sequence"/>
</dbReference>
<dbReference type="AlphaFoldDB" id="A0A4V3D0E9"/>
<dbReference type="EMBL" id="SNXZ01000001">
    <property type="protein sequence ID" value="TDQ05555.1"/>
    <property type="molecule type" value="Genomic_DNA"/>
</dbReference>
<evidence type="ECO:0000256" key="3">
    <source>
        <dbReference type="ARBA" id="ARBA00023163"/>
    </source>
</evidence>
<keyword evidence="2 4" id="KW-0238">DNA-binding</keyword>
<sequence length="215" mass="23327">MSDVKGKRPYRSTLREAGARQTRQAIVAAASELFLDQGYTATSLSGIATRAGVARPTPHAVFGSKSAILRAVVDQALAGDDEPIPVADRPWFQPVWQATDQLGVFTAYAKVCTLIGARAARIFDTVRQAADDSAETAQLWQQVQDNRLAGARMVCRRAADLGPLACELDRAVDVIWVLNDPCLYGDLVHRRQWSEAAYTAWLATHMGTVVPAPHG</sequence>
<keyword evidence="7" id="KW-1185">Reference proteome</keyword>
<evidence type="ECO:0000256" key="4">
    <source>
        <dbReference type="PROSITE-ProRule" id="PRU00335"/>
    </source>
</evidence>
<dbReference type="InterPro" id="IPR050109">
    <property type="entry name" value="HTH-type_TetR-like_transc_reg"/>
</dbReference>
<protein>
    <submittedName>
        <fullName evidence="6">TetR family transcriptional regulator</fullName>
    </submittedName>
</protein>
<evidence type="ECO:0000256" key="1">
    <source>
        <dbReference type="ARBA" id="ARBA00023015"/>
    </source>
</evidence>
<dbReference type="SUPFAM" id="SSF46689">
    <property type="entry name" value="Homeodomain-like"/>
    <property type="match status" value="1"/>
</dbReference>
<accession>A0A4V3D0E9</accession>
<reference evidence="6 7" key="1">
    <citation type="submission" date="2019-03" db="EMBL/GenBank/DDBJ databases">
        <title>Genomic Encyclopedia of Type Strains, Phase IV (KMG-IV): sequencing the most valuable type-strain genomes for metagenomic binning, comparative biology and taxonomic classification.</title>
        <authorList>
            <person name="Goeker M."/>
        </authorList>
    </citation>
    <scope>NUCLEOTIDE SEQUENCE [LARGE SCALE GENOMIC DNA]</scope>
    <source>
        <strain evidence="6 7">DSM 45361</strain>
    </source>
</reference>
<dbReference type="InterPro" id="IPR001647">
    <property type="entry name" value="HTH_TetR"/>
</dbReference>
<dbReference type="RefSeq" id="WP_133848276.1">
    <property type="nucleotide sequence ID" value="NZ_SNXZ01000001.1"/>
</dbReference>
<feature type="domain" description="HTH tetR-type" evidence="5">
    <location>
        <begin position="20"/>
        <end position="80"/>
    </location>
</feature>
<dbReference type="GO" id="GO:0003700">
    <property type="term" value="F:DNA-binding transcription factor activity"/>
    <property type="evidence" value="ECO:0007669"/>
    <property type="project" value="TreeGrafter"/>
</dbReference>
<evidence type="ECO:0000256" key="2">
    <source>
        <dbReference type="ARBA" id="ARBA00023125"/>
    </source>
</evidence>
<dbReference type="Pfam" id="PF00440">
    <property type="entry name" value="TetR_N"/>
    <property type="match status" value="1"/>
</dbReference>
<dbReference type="PROSITE" id="PS50977">
    <property type="entry name" value="HTH_TETR_2"/>
    <property type="match status" value="1"/>
</dbReference>
<proteinExistence type="predicted"/>
<dbReference type="GO" id="GO:0000976">
    <property type="term" value="F:transcription cis-regulatory region binding"/>
    <property type="evidence" value="ECO:0007669"/>
    <property type="project" value="TreeGrafter"/>
</dbReference>
<name>A0A4V3D0E9_LABRH</name>
<dbReference type="PANTHER" id="PTHR30055:SF234">
    <property type="entry name" value="HTH-TYPE TRANSCRIPTIONAL REGULATOR BETI"/>
    <property type="match status" value="1"/>
</dbReference>
<feature type="DNA-binding region" description="H-T-H motif" evidence="4">
    <location>
        <begin position="43"/>
        <end position="62"/>
    </location>
</feature>
<dbReference type="PANTHER" id="PTHR30055">
    <property type="entry name" value="HTH-TYPE TRANSCRIPTIONAL REGULATOR RUTR"/>
    <property type="match status" value="1"/>
</dbReference>
<dbReference type="PRINTS" id="PR00455">
    <property type="entry name" value="HTHTETR"/>
</dbReference>
<dbReference type="OrthoDB" id="4823039at2"/>
<dbReference type="Gene3D" id="1.10.357.10">
    <property type="entry name" value="Tetracycline Repressor, domain 2"/>
    <property type="match status" value="1"/>
</dbReference>
<organism evidence="6 7">
    <name type="scientific">Labedaea rhizosphaerae</name>
    <dbReference type="NCBI Taxonomy" id="598644"/>
    <lineage>
        <taxon>Bacteria</taxon>
        <taxon>Bacillati</taxon>
        <taxon>Actinomycetota</taxon>
        <taxon>Actinomycetes</taxon>
        <taxon>Pseudonocardiales</taxon>
        <taxon>Pseudonocardiaceae</taxon>
        <taxon>Labedaea</taxon>
    </lineage>
</organism>
<evidence type="ECO:0000313" key="7">
    <source>
        <dbReference type="Proteomes" id="UP000295444"/>
    </source>
</evidence>